<name>A0A402D637_9BACT</name>
<proteinExistence type="predicted"/>
<dbReference type="OrthoDB" id="463809at2"/>
<accession>A0A402D637</accession>
<protein>
    <submittedName>
        <fullName evidence="1">Uncharacterized protein</fullName>
    </submittedName>
</protein>
<organism evidence="1 2">
    <name type="scientific">Capsulimonas corticalis</name>
    <dbReference type="NCBI Taxonomy" id="2219043"/>
    <lineage>
        <taxon>Bacteria</taxon>
        <taxon>Bacillati</taxon>
        <taxon>Armatimonadota</taxon>
        <taxon>Armatimonadia</taxon>
        <taxon>Capsulimonadales</taxon>
        <taxon>Capsulimonadaceae</taxon>
        <taxon>Capsulimonas</taxon>
    </lineage>
</organism>
<dbReference type="RefSeq" id="WP_119324944.1">
    <property type="nucleotide sequence ID" value="NZ_AP025739.1"/>
</dbReference>
<evidence type="ECO:0000313" key="1">
    <source>
        <dbReference type="EMBL" id="BDI31513.1"/>
    </source>
</evidence>
<sequence>MSLLINAPAVEQRLAQEAQRHGVPAEDYAVHILSTHLEPLNGAVALLQPYHATATAEEWTQKFDEWVEGHPQHEALPEGAFDRASFYEGRS</sequence>
<keyword evidence="2" id="KW-1185">Reference proteome</keyword>
<gene>
    <name evidence="1" type="ORF">CCAX7_35640</name>
</gene>
<reference evidence="1 2" key="1">
    <citation type="journal article" date="2019" name="Int. J. Syst. Evol. Microbiol.">
        <title>Capsulimonas corticalis gen. nov., sp. nov., an aerobic capsulated bacterium, of a novel bacterial order, Capsulimonadales ord. nov., of the class Armatimonadia of the phylum Armatimonadetes.</title>
        <authorList>
            <person name="Li J."/>
            <person name="Kudo C."/>
            <person name="Tonouchi A."/>
        </authorList>
    </citation>
    <scope>NUCLEOTIDE SEQUENCE [LARGE SCALE GENOMIC DNA]</scope>
    <source>
        <strain evidence="1 2">AX-7</strain>
    </source>
</reference>
<dbReference type="EMBL" id="AP025739">
    <property type="protein sequence ID" value="BDI31513.1"/>
    <property type="molecule type" value="Genomic_DNA"/>
</dbReference>
<evidence type="ECO:0000313" key="2">
    <source>
        <dbReference type="Proteomes" id="UP000287394"/>
    </source>
</evidence>
<dbReference type="Proteomes" id="UP000287394">
    <property type="component" value="Chromosome"/>
</dbReference>
<dbReference type="KEGG" id="ccot:CCAX7_35640"/>
<dbReference type="AlphaFoldDB" id="A0A402D637"/>